<keyword evidence="3" id="KW-1185">Reference proteome</keyword>
<evidence type="ECO:0000256" key="1">
    <source>
        <dbReference type="SAM" id="SignalP"/>
    </source>
</evidence>
<dbReference type="OrthoDB" id="6717343at2"/>
<organism evidence="2 3">
    <name type="scientific">Roseateles toxinivorans</name>
    <dbReference type="NCBI Taxonomy" id="270368"/>
    <lineage>
        <taxon>Bacteria</taxon>
        <taxon>Pseudomonadati</taxon>
        <taxon>Pseudomonadota</taxon>
        <taxon>Betaproteobacteria</taxon>
        <taxon>Burkholderiales</taxon>
        <taxon>Sphaerotilaceae</taxon>
        <taxon>Roseateles</taxon>
    </lineage>
</organism>
<evidence type="ECO:0008006" key="4">
    <source>
        <dbReference type="Google" id="ProtNLM"/>
    </source>
</evidence>
<name>A0A4R6QFQ5_9BURK</name>
<dbReference type="Proteomes" id="UP000295361">
    <property type="component" value="Unassembled WGS sequence"/>
</dbReference>
<dbReference type="AlphaFoldDB" id="A0A4R6QFQ5"/>
<comment type="caution">
    <text evidence="2">The sequence shown here is derived from an EMBL/GenBank/DDBJ whole genome shotgun (WGS) entry which is preliminary data.</text>
</comment>
<dbReference type="InParanoid" id="A0A4R6QFQ5"/>
<protein>
    <recommendedName>
        <fullName evidence="4">Cobalt-zinc-cadmium efflux system protein</fullName>
    </recommendedName>
</protein>
<feature type="signal peptide" evidence="1">
    <location>
        <begin position="1"/>
        <end position="20"/>
    </location>
</feature>
<feature type="chain" id="PRO_5020247668" description="Cobalt-zinc-cadmium efflux system protein" evidence="1">
    <location>
        <begin position="21"/>
        <end position="112"/>
    </location>
</feature>
<sequence length="112" mass="12136">MRRTLLVLLMLILSAQWTWAAVASVCEHEMGSAAVHLGHHEHQHMDDSADTPSPDTVAHADCATCHAGMSALLVAIELPPPLAAQDAALTPYRRSITQGLPERLIRPPHLSH</sequence>
<dbReference type="Pfam" id="PF11162">
    <property type="entry name" value="DUF2946"/>
    <property type="match status" value="1"/>
</dbReference>
<evidence type="ECO:0000313" key="2">
    <source>
        <dbReference type="EMBL" id="TDP61328.1"/>
    </source>
</evidence>
<keyword evidence="1" id="KW-0732">Signal</keyword>
<gene>
    <name evidence="2" type="ORF">DES47_11311</name>
</gene>
<reference evidence="2 3" key="1">
    <citation type="submission" date="2019-03" db="EMBL/GenBank/DDBJ databases">
        <title>Genomic Encyclopedia of Type Strains, Phase IV (KMG-IV): sequencing the most valuable type-strain genomes for metagenomic binning, comparative biology and taxonomic classification.</title>
        <authorList>
            <person name="Goeker M."/>
        </authorList>
    </citation>
    <scope>NUCLEOTIDE SEQUENCE [LARGE SCALE GENOMIC DNA]</scope>
    <source>
        <strain evidence="2 3">DSM 16998</strain>
    </source>
</reference>
<evidence type="ECO:0000313" key="3">
    <source>
        <dbReference type="Proteomes" id="UP000295361"/>
    </source>
</evidence>
<dbReference type="InterPro" id="IPR021333">
    <property type="entry name" value="DUF2946"/>
</dbReference>
<accession>A0A4R6QFQ5</accession>
<proteinExistence type="predicted"/>
<dbReference type="EMBL" id="SNXS01000013">
    <property type="protein sequence ID" value="TDP61328.1"/>
    <property type="molecule type" value="Genomic_DNA"/>
</dbReference>
<dbReference type="RefSeq" id="WP_133703648.1">
    <property type="nucleotide sequence ID" value="NZ_SNXS01000013.1"/>
</dbReference>